<reference evidence="3 4" key="1">
    <citation type="submission" date="2019-06" db="EMBL/GenBank/DDBJ databases">
        <title>Metagenome assembled Genome of Spiribacter salinus SL48-SHIP from the microbial mat of Salt Lake 48 (Novosibirsk region, Russia).</title>
        <authorList>
            <person name="Shipova A."/>
            <person name="Rozanov A.S."/>
            <person name="Bryanskaya A.V."/>
            <person name="Peltek S.E."/>
        </authorList>
    </citation>
    <scope>NUCLEOTIDE SEQUENCE [LARGE SCALE GENOMIC DNA]</scope>
    <source>
        <strain evidence="3">SL48-SHIP-2</strain>
    </source>
</reference>
<keyword evidence="1" id="KW-0238">DNA-binding</keyword>
<dbReference type="EMBL" id="VIFK01000020">
    <property type="protein sequence ID" value="TQF00197.1"/>
    <property type="molecule type" value="Genomic_DNA"/>
</dbReference>
<name>A0A540VU02_9GAMM</name>
<evidence type="ECO:0000256" key="1">
    <source>
        <dbReference type="ARBA" id="ARBA00023125"/>
    </source>
</evidence>
<dbReference type="PANTHER" id="PTHR46797:SF1">
    <property type="entry name" value="METHYLPHOSPHONATE SYNTHASE"/>
    <property type="match status" value="1"/>
</dbReference>
<evidence type="ECO:0000313" key="3">
    <source>
        <dbReference type="EMBL" id="TQF00197.1"/>
    </source>
</evidence>
<dbReference type="Pfam" id="PF01381">
    <property type="entry name" value="HTH_3"/>
    <property type="match status" value="1"/>
</dbReference>
<dbReference type="GO" id="GO:0003677">
    <property type="term" value="F:DNA binding"/>
    <property type="evidence" value="ECO:0007669"/>
    <property type="project" value="UniProtKB-KW"/>
</dbReference>
<accession>A0A540VU02</accession>
<dbReference type="InterPro" id="IPR001387">
    <property type="entry name" value="Cro/C1-type_HTH"/>
</dbReference>
<dbReference type="GO" id="GO:0003700">
    <property type="term" value="F:DNA-binding transcription factor activity"/>
    <property type="evidence" value="ECO:0007669"/>
    <property type="project" value="TreeGrafter"/>
</dbReference>
<evidence type="ECO:0000313" key="4">
    <source>
        <dbReference type="Proteomes" id="UP000315400"/>
    </source>
</evidence>
<dbReference type="PROSITE" id="PS50943">
    <property type="entry name" value="HTH_CROC1"/>
    <property type="match status" value="1"/>
</dbReference>
<sequence length="162" mass="17722">MTVRHIACHNRRMEIFAARLKSARKAKRMTQRELGQRVGMDQGHLSRLEHGGKGLSTEHLQALARELGVTTSYLLGDDGQEEGASYTAGQLRFASLLQDYDVPAGLRALASDNALVGALGITEQEMEALSSIRLPGEATKDGYVQLLVTIRAITHGQEPIER</sequence>
<dbReference type="Gene3D" id="1.10.260.40">
    <property type="entry name" value="lambda repressor-like DNA-binding domains"/>
    <property type="match status" value="1"/>
</dbReference>
<dbReference type="AlphaFoldDB" id="A0A540VU02"/>
<dbReference type="Proteomes" id="UP000315400">
    <property type="component" value="Unassembled WGS sequence"/>
</dbReference>
<dbReference type="SUPFAM" id="SSF47413">
    <property type="entry name" value="lambda repressor-like DNA-binding domains"/>
    <property type="match status" value="1"/>
</dbReference>
<feature type="domain" description="HTH cro/C1-type" evidence="2">
    <location>
        <begin position="20"/>
        <end position="74"/>
    </location>
</feature>
<comment type="caution">
    <text evidence="3">The sequence shown here is derived from an EMBL/GenBank/DDBJ whole genome shotgun (WGS) entry which is preliminary data.</text>
</comment>
<dbReference type="InterPro" id="IPR050807">
    <property type="entry name" value="TransReg_Diox_bact_type"/>
</dbReference>
<evidence type="ECO:0000259" key="2">
    <source>
        <dbReference type="PROSITE" id="PS50943"/>
    </source>
</evidence>
<dbReference type="PANTHER" id="PTHR46797">
    <property type="entry name" value="HTH-TYPE TRANSCRIPTIONAL REGULATOR"/>
    <property type="match status" value="1"/>
</dbReference>
<organism evidence="3 4">
    <name type="scientific">Spiribacter salinus</name>
    <dbReference type="NCBI Taxonomy" id="1335746"/>
    <lineage>
        <taxon>Bacteria</taxon>
        <taxon>Pseudomonadati</taxon>
        <taxon>Pseudomonadota</taxon>
        <taxon>Gammaproteobacteria</taxon>
        <taxon>Chromatiales</taxon>
        <taxon>Ectothiorhodospiraceae</taxon>
        <taxon>Spiribacter</taxon>
    </lineage>
</organism>
<protein>
    <submittedName>
        <fullName evidence="3">Helix-turn-helix transcriptional regulator</fullName>
    </submittedName>
</protein>
<gene>
    <name evidence="3" type="ORF">FKY71_04620</name>
</gene>
<dbReference type="InterPro" id="IPR010982">
    <property type="entry name" value="Lambda_DNA-bd_dom_sf"/>
</dbReference>
<dbReference type="CDD" id="cd00093">
    <property type="entry name" value="HTH_XRE"/>
    <property type="match status" value="1"/>
</dbReference>
<proteinExistence type="predicted"/>
<dbReference type="GO" id="GO:0005829">
    <property type="term" value="C:cytosol"/>
    <property type="evidence" value="ECO:0007669"/>
    <property type="project" value="TreeGrafter"/>
</dbReference>
<dbReference type="SMART" id="SM00530">
    <property type="entry name" value="HTH_XRE"/>
    <property type="match status" value="1"/>
</dbReference>